<dbReference type="RefSeq" id="WP_371955024.1">
    <property type="nucleotide sequence ID" value="NZ_JAXCEI010000031.1"/>
</dbReference>
<evidence type="ECO:0000313" key="3">
    <source>
        <dbReference type="Proteomes" id="UP001569963"/>
    </source>
</evidence>
<gene>
    <name evidence="2" type="ORF">SM611_36630</name>
</gene>
<dbReference type="Proteomes" id="UP001569963">
    <property type="component" value="Unassembled WGS sequence"/>
</dbReference>
<name>A0ABV4QNA5_9ACTN</name>
<evidence type="ECO:0000313" key="2">
    <source>
        <dbReference type="EMBL" id="MFA1544483.1"/>
    </source>
</evidence>
<protein>
    <submittedName>
        <fullName evidence="2">Uncharacterized protein</fullName>
    </submittedName>
</protein>
<keyword evidence="3" id="KW-1185">Reference proteome</keyword>
<comment type="caution">
    <text evidence="2">The sequence shown here is derived from an EMBL/GenBank/DDBJ whole genome shotgun (WGS) entry which is preliminary data.</text>
</comment>
<dbReference type="EMBL" id="JAXCEI010000031">
    <property type="protein sequence ID" value="MFA1544483.1"/>
    <property type="molecule type" value="Genomic_DNA"/>
</dbReference>
<proteinExistence type="predicted"/>
<accession>A0ABV4QNA5</accession>
<evidence type="ECO:0000256" key="1">
    <source>
        <dbReference type="SAM" id="MobiDB-lite"/>
    </source>
</evidence>
<feature type="region of interest" description="Disordered" evidence="1">
    <location>
        <begin position="1"/>
        <end position="47"/>
    </location>
</feature>
<sequence length="47" mass="4841">MVSVIVPVGKGREADGGPRHRPPPSAVPRPVPPELSLAMNAGFADPL</sequence>
<reference evidence="2 3" key="1">
    <citation type="submission" date="2023-11" db="EMBL/GenBank/DDBJ databases">
        <title>Actinomadura monticuli sp. nov., isolated from volcanic ash.</title>
        <authorList>
            <person name="Lee S.D."/>
            <person name="Yang H."/>
            <person name="Kim I.S."/>
        </authorList>
    </citation>
    <scope>NUCLEOTIDE SEQUENCE [LARGE SCALE GENOMIC DNA]</scope>
    <source>
        <strain evidence="2 3">DLS-62</strain>
    </source>
</reference>
<feature type="compositionally biased region" description="Pro residues" evidence="1">
    <location>
        <begin position="23"/>
        <end position="33"/>
    </location>
</feature>
<organism evidence="2 3">
    <name type="scientific">Actinomadura monticuli</name>
    <dbReference type="NCBI Taxonomy" id="3097367"/>
    <lineage>
        <taxon>Bacteria</taxon>
        <taxon>Bacillati</taxon>
        <taxon>Actinomycetota</taxon>
        <taxon>Actinomycetes</taxon>
        <taxon>Streptosporangiales</taxon>
        <taxon>Thermomonosporaceae</taxon>
        <taxon>Actinomadura</taxon>
    </lineage>
</organism>